<comment type="caution">
    <text evidence="6">The sequence shown here is derived from an EMBL/GenBank/DDBJ whole genome shotgun (WGS) entry which is preliminary data.</text>
</comment>
<proteinExistence type="predicted"/>
<feature type="compositionally biased region" description="Basic and acidic residues" evidence="5">
    <location>
        <begin position="239"/>
        <end position="250"/>
    </location>
</feature>
<dbReference type="OrthoDB" id="988629at2759"/>
<dbReference type="EMBL" id="SMMG02000012">
    <property type="protein sequence ID" value="KAA3455527.1"/>
    <property type="molecule type" value="Genomic_DNA"/>
</dbReference>
<evidence type="ECO:0000313" key="6">
    <source>
        <dbReference type="EMBL" id="KAA3455527.1"/>
    </source>
</evidence>
<keyword evidence="4 6" id="KW-0413">Isomerase</keyword>
<dbReference type="AlphaFoldDB" id="A0A5B6UF61"/>
<feature type="region of interest" description="Disordered" evidence="5">
    <location>
        <begin position="239"/>
        <end position="295"/>
    </location>
</feature>
<dbReference type="Gene3D" id="2.60.120.340">
    <property type="entry name" value="Nucleoplasmin core domain"/>
    <property type="match status" value="1"/>
</dbReference>
<feature type="compositionally biased region" description="Basic and acidic residues" evidence="5">
    <location>
        <begin position="77"/>
        <end position="90"/>
    </location>
</feature>
<feature type="region of interest" description="Disordered" evidence="5">
    <location>
        <begin position="77"/>
        <end position="136"/>
    </location>
</feature>
<accession>A0A5B6UF61</accession>
<name>A0A5B6UF61_9ROSI</name>
<dbReference type="Proteomes" id="UP000325315">
    <property type="component" value="Unassembled WGS sequence"/>
</dbReference>
<keyword evidence="7" id="KW-1185">Reference proteome</keyword>
<dbReference type="EC" id="5.2.1.8" evidence="2"/>
<gene>
    <name evidence="6" type="ORF">EPI10_018543</name>
</gene>
<sequence length="295" mass="33225">MMECSIKKGRAQRRFKSLRVVKPGQPFTHAPLNASLFPDRSECCQLNLEFEESDKVVFSTIGLRTVHLTESYGEDIAETKTERSDKREESEYGGSFIDDDDPEFVSSSQEFSGEGRRKKKYQISESENEGSSQQMDFTSGVAATMEVLDSELEVTLPVSLLSASKSGKADLYALQANCLVSNDYLLGSCEVGTENGAKLKRKRKEHFEYKTIEDNVNKEDEVQKSGSNLNTVTEDVAVKDKETQYQDNHKKREKKRKCKDKEGDAMKMEPPSLPANEKKITVVEMDAKDANDKEI</sequence>
<evidence type="ECO:0000256" key="1">
    <source>
        <dbReference type="ARBA" id="ARBA00000971"/>
    </source>
</evidence>
<evidence type="ECO:0000256" key="2">
    <source>
        <dbReference type="ARBA" id="ARBA00013194"/>
    </source>
</evidence>
<evidence type="ECO:0000256" key="3">
    <source>
        <dbReference type="ARBA" id="ARBA00023110"/>
    </source>
</evidence>
<protein>
    <recommendedName>
        <fullName evidence="2">peptidylprolyl isomerase</fullName>
        <ecNumber evidence="2">5.2.1.8</ecNumber>
    </recommendedName>
</protein>
<keyword evidence="3" id="KW-0697">Rotamase</keyword>
<dbReference type="PANTHER" id="PTHR43811:SF48">
    <property type="entry name" value="PEPTIDYL-PROLYL CIS-TRANS ISOMERASE FKBP43"/>
    <property type="match status" value="1"/>
</dbReference>
<dbReference type="GO" id="GO:0003755">
    <property type="term" value="F:peptidyl-prolyl cis-trans isomerase activity"/>
    <property type="evidence" value="ECO:0007669"/>
    <property type="project" value="UniProtKB-KW"/>
</dbReference>
<organism evidence="6 7">
    <name type="scientific">Gossypium australe</name>
    <dbReference type="NCBI Taxonomy" id="47621"/>
    <lineage>
        <taxon>Eukaryota</taxon>
        <taxon>Viridiplantae</taxon>
        <taxon>Streptophyta</taxon>
        <taxon>Embryophyta</taxon>
        <taxon>Tracheophyta</taxon>
        <taxon>Spermatophyta</taxon>
        <taxon>Magnoliopsida</taxon>
        <taxon>eudicotyledons</taxon>
        <taxon>Gunneridae</taxon>
        <taxon>Pentapetalae</taxon>
        <taxon>rosids</taxon>
        <taxon>malvids</taxon>
        <taxon>Malvales</taxon>
        <taxon>Malvaceae</taxon>
        <taxon>Malvoideae</taxon>
        <taxon>Gossypium</taxon>
    </lineage>
</organism>
<evidence type="ECO:0000256" key="5">
    <source>
        <dbReference type="SAM" id="MobiDB-lite"/>
    </source>
</evidence>
<evidence type="ECO:0000256" key="4">
    <source>
        <dbReference type="ARBA" id="ARBA00023235"/>
    </source>
</evidence>
<comment type="catalytic activity">
    <reaction evidence="1">
        <text>[protein]-peptidylproline (omega=180) = [protein]-peptidylproline (omega=0)</text>
        <dbReference type="Rhea" id="RHEA:16237"/>
        <dbReference type="Rhea" id="RHEA-COMP:10747"/>
        <dbReference type="Rhea" id="RHEA-COMP:10748"/>
        <dbReference type="ChEBI" id="CHEBI:83833"/>
        <dbReference type="ChEBI" id="CHEBI:83834"/>
        <dbReference type="EC" id="5.2.1.8"/>
    </reaction>
</comment>
<feature type="compositionally biased region" description="Basic and acidic residues" evidence="5">
    <location>
        <begin position="276"/>
        <end position="295"/>
    </location>
</feature>
<evidence type="ECO:0000313" key="7">
    <source>
        <dbReference type="Proteomes" id="UP000325315"/>
    </source>
</evidence>
<feature type="compositionally biased region" description="Polar residues" evidence="5">
    <location>
        <begin position="123"/>
        <end position="136"/>
    </location>
</feature>
<dbReference type="PANTHER" id="PTHR43811">
    <property type="entry name" value="FKBP-TYPE PEPTIDYL-PROLYL CIS-TRANS ISOMERASE FKPA"/>
    <property type="match status" value="1"/>
</dbReference>
<reference evidence="7" key="1">
    <citation type="journal article" date="2019" name="Plant Biotechnol. J.">
        <title>Genome sequencing of the Australian wild diploid species Gossypium australe highlights disease resistance and delayed gland morphogenesis.</title>
        <authorList>
            <person name="Cai Y."/>
            <person name="Cai X."/>
            <person name="Wang Q."/>
            <person name="Wang P."/>
            <person name="Zhang Y."/>
            <person name="Cai C."/>
            <person name="Xu Y."/>
            <person name="Wang K."/>
            <person name="Zhou Z."/>
            <person name="Wang C."/>
            <person name="Geng S."/>
            <person name="Li B."/>
            <person name="Dong Q."/>
            <person name="Hou Y."/>
            <person name="Wang H."/>
            <person name="Ai P."/>
            <person name="Liu Z."/>
            <person name="Yi F."/>
            <person name="Sun M."/>
            <person name="An G."/>
            <person name="Cheng J."/>
            <person name="Zhang Y."/>
            <person name="Shi Q."/>
            <person name="Xie Y."/>
            <person name="Shi X."/>
            <person name="Chang Y."/>
            <person name="Huang F."/>
            <person name="Chen Y."/>
            <person name="Hong S."/>
            <person name="Mi L."/>
            <person name="Sun Q."/>
            <person name="Zhang L."/>
            <person name="Zhou B."/>
            <person name="Peng R."/>
            <person name="Zhang X."/>
            <person name="Liu F."/>
        </authorList>
    </citation>
    <scope>NUCLEOTIDE SEQUENCE [LARGE SCALE GENOMIC DNA]</scope>
    <source>
        <strain evidence="7">cv. PA1801</strain>
    </source>
</reference>